<gene>
    <name evidence="1" type="ORF">pVco5_108</name>
</gene>
<protein>
    <submittedName>
        <fullName evidence="1">Uncharacterized protein</fullName>
    </submittedName>
</protein>
<keyword evidence="2" id="KW-1185">Reference proteome</keyword>
<reference evidence="1 2" key="1">
    <citation type="submission" date="2017-02" db="EMBL/GenBank/DDBJ databases">
        <title>Comeplete genome sequence of Bacteriophage pVco-5, that infects Vibrio corallilyticus.</title>
        <authorList>
            <person name="Kim H.J."/>
            <person name="Park S.C."/>
        </authorList>
    </citation>
    <scope>NUCLEOTIDE SEQUENCE [LARGE SCALE GENOMIC DNA]</scope>
</reference>
<accession>A0A1W6JV16</accession>
<evidence type="ECO:0000313" key="1">
    <source>
        <dbReference type="EMBL" id="ARM71097.1"/>
    </source>
</evidence>
<organism evidence="1 2">
    <name type="scientific">Vibrio phage pVco-5</name>
    <dbReference type="NCBI Taxonomy" id="1965485"/>
    <lineage>
        <taxon>Viruses</taxon>
        <taxon>Duplodnaviria</taxon>
        <taxon>Heunggongvirae</taxon>
        <taxon>Uroviricota</taxon>
        <taxon>Caudoviricetes</taxon>
        <taxon>Schitoviridae</taxon>
        <taxon>Vicoquintavirus</taxon>
        <taxon>Vicoquintavirus Pvco5</taxon>
    </lineage>
</organism>
<dbReference type="Proteomes" id="UP000225564">
    <property type="component" value="Segment"/>
</dbReference>
<proteinExistence type="predicted"/>
<dbReference type="EMBL" id="KY612839">
    <property type="protein sequence ID" value="ARM71097.1"/>
    <property type="molecule type" value="Genomic_DNA"/>
</dbReference>
<sequence length="49" mass="5537">MKVKCDCKHEGQDELHGKGMRVANKISSKDGNMVRCTVCKKESRVSEKK</sequence>
<evidence type="ECO:0000313" key="2">
    <source>
        <dbReference type="Proteomes" id="UP000225564"/>
    </source>
</evidence>
<name>A0A1W6JV16_9CAUD</name>